<evidence type="ECO:0000256" key="2">
    <source>
        <dbReference type="ARBA" id="ARBA00007520"/>
    </source>
</evidence>
<feature type="transmembrane region" description="Helical" evidence="8">
    <location>
        <begin position="274"/>
        <end position="293"/>
    </location>
</feature>
<keyword evidence="3" id="KW-0813">Transport</keyword>
<dbReference type="EMBL" id="CP031390">
    <property type="protein sequence ID" value="QPH15635.1"/>
    <property type="molecule type" value="Genomic_DNA"/>
</dbReference>
<feature type="transmembrane region" description="Helical" evidence="8">
    <location>
        <begin position="405"/>
        <end position="424"/>
    </location>
</feature>
<dbReference type="Gene3D" id="1.20.1250.20">
    <property type="entry name" value="MFS general substrate transporter like domains"/>
    <property type="match status" value="2"/>
</dbReference>
<dbReference type="FunFam" id="1.20.1250.20:FF:000196">
    <property type="entry name" value="MFS toxin efflux pump (AflT)"/>
    <property type="match status" value="1"/>
</dbReference>
<protein>
    <recommendedName>
        <fullName evidence="9">Major facilitator superfamily (MFS) profile domain-containing protein</fullName>
    </recommendedName>
</protein>
<evidence type="ECO:0000256" key="8">
    <source>
        <dbReference type="SAM" id="Phobius"/>
    </source>
</evidence>
<evidence type="ECO:0000256" key="4">
    <source>
        <dbReference type="ARBA" id="ARBA00022692"/>
    </source>
</evidence>
<proteinExistence type="inferred from homology"/>
<evidence type="ECO:0000256" key="3">
    <source>
        <dbReference type="ARBA" id="ARBA00022448"/>
    </source>
</evidence>
<dbReference type="InterPro" id="IPR020846">
    <property type="entry name" value="MFS_dom"/>
</dbReference>
<dbReference type="Pfam" id="PF07690">
    <property type="entry name" value="MFS_1"/>
    <property type="match status" value="1"/>
</dbReference>
<dbReference type="AlphaFoldDB" id="A0A7U3Q1X7"/>
<sequence length="577" mass="61440">MAMPLYEQEVTTASPGDQSSSKDDANTWEIPMRPLHGGATPGISPSSTWAEFSSFRHDPDDVHLTASDSASKLAIQYISGWKLVAVMTGITLTCFLVLLDVSILVTAIPSITTDFHSLFDIGWYGSAYNLASCALQPLSGKLYTYLSAKWTFLSFFFIFEAGSLICALAGSSNVFIVGRAVSGIGASGLQNGALTIIAACAPLERRPILTGIMIGLGQVGLVAGPLLGGAITEYSTWRWFGVICAVILVFTKIPDMRRHQRKYVGGLTLSKLDLPGFFMFAPFAIMTLLALQYGGNDYPWKSATVIGLFCGGGIALIVFMAWEAYVGDDAMIPISIVRKRQVWTSCLVMLTLFGTIIATSYYMAIYFQAVKGMTPFNSGVSMLPLILSQVVGALLAGVYVQKAGYYIVAMVAGATIATIGNGLLSTLSPDSPTTSWAGFQILAGLGRGLTFQIPILATQAHTPPDVTALATATLVFCQTFGGAIFIGAANSIFSNKLKDELVRRLPMIDPDRIVGAGATGLDKIIPSQILPTVLEAYSKAIGSVFYLVVAGSGCLFVVCWGMGFTDVRRKGLKGADH</sequence>
<evidence type="ECO:0000256" key="7">
    <source>
        <dbReference type="SAM" id="MobiDB-lite"/>
    </source>
</evidence>
<keyword evidence="11" id="KW-1185">Reference proteome</keyword>
<evidence type="ECO:0000313" key="10">
    <source>
        <dbReference type="EMBL" id="QPH15635.1"/>
    </source>
</evidence>
<dbReference type="CDD" id="cd17502">
    <property type="entry name" value="MFS_Azr1_MDR_like"/>
    <property type="match status" value="1"/>
</dbReference>
<dbReference type="SUPFAM" id="SSF103473">
    <property type="entry name" value="MFS general substrate transporter"/>
    <property type="match status" value="1"/>
</dbReference>
<gene>
    <name evidence="10" type="ORF">C2857_000100</name>
</gene>
<name>A0A7U3Q1X7_EPIFF</name>
<dbReference type="InterPro" id="IPR036259">
    <property type="entry name" value="MFS_trans_sf"/>
</dbReference>
<accession>A0A7U3Q1X7</accession>
<evidence type="ECO:0000256" key="1">
    <source>
        <dbReference type="ARBA" id="ARBA00004141"/>
    </source>
</evidence>
<keyword evidence="4 8" id="KW-0812">Transmembrane</keyword>
<organism evidence="10 11">
    <name type="scientific">Epichloe festucae (strain Fl1)</name>
    <dbReference type="NCBI Taxonomy" id="877507"/>
    <lineage>
        <taxon>Eukaryota</taxon>
        <taxon>Fungi</taxon>
        <taxon>Dikarya</taxon>
        <taxon>Ascomycota</taxon>
        <taxon>Pezizomycotina</taxon>
        <taxon>Sordariomycetes</taxon>
        <taxon>Hypocreomycetidae</taxon>
        <taxon>Hypocreales</taxon>
        <taxon>Clavicipitaceae</taxon>
        <taxon>Epichloe</taxon>
    </lineage>
</organism>
<comment type="subcellular location">
    <subcellularLocation>
        <location evidence="1">Membrane</location>
        <topology evidence="1">Multi-pass membrane protein</topology>
    </subcellularLocation>
</comment>
<evidence type="ECO:0000256" key="6">
    <source>
        <dbReference type="ARBA" id="ARBA00023136"/>
    </source>
</evidence>
<feature type="transmembrane region" description="Helical" evidence="8">
    <location>
        <begin position="379"/>
        <end position="398"/>
    </location>
</feature>
<dbReference type="GO" id="GO:0005886">
    <property type="term" value="C:plasma membrane"/>
    <property type="evidence" value="ECO:0007669"/>
    <property type="project" value="TreeGrafter"/>
</dbReference>
<comment type="similarity">
    <text evidence="2">Belongs to the major facilitator superfamily. TCR/Tet family.</text>
</comment>
<feature type="transmembrane region" description="Helical" evidence="8">
    <location>
        <begin position="305"/>
        <end position="325"/>
    </location>
</feature>
<dbReference type="OrthoDB" id="10021397at2759"/>
<feature type="region of interest" description="Disordered" evidence="7">
    <location>
        <begin position="1"/>
        <end position="31"/>
    </location>
</feature>
<feature type="domain" description="Major facilitator superfamily (MFS) profile" evidence="9">
    <location>
        <begin position="86"/>
        <end position="554"/>
    </location>
</feature>
<feature type="transmembrane region" description="Helical" evidence="8">
    <location>
        <begin position="150"/>
        <end position="170"/>
    </location>
</feature>
<feature type="transmembrane region" description="Helical" evidence="8">
    <location>
        <begin position="346"/>
        <end position="367"/>
    </location>
</feature>
<dbReference type="PANTHER" id="PTHR23501:SF193">
    <property type="entry name" value="MULTIDRUG TRANSPORTER, PUTATIVE (AFU_ORTHOLOGUE AFUA_8G00940)-RELATED"/>
    <property type="match status" value="1"/>
</dbReference>
<keyword evidence="5 8" id="KW-1133">Transmembrane helix</keyword>
<dbReference type="PROSITE" id="PS50850">
    <property type="entry name" value="MFS"/>
    <property type="match status" value="1"/>
</dbReference>
<feature type="transmembrane region" description="Helical" evidence="8">
    <location>
        <begin position="83"/>
        <end position="109"/>
    </location>
</feature>
<evidence type="ECO:0000256" key="5">
    <source>
        <dbReference type="ARBA" id="ARBA00022989"/>
    </source>
</evidence>
<evidence type="ECO:0000259" key="9">
    <source>
        <dbReference type="PROSITE" id="PS50850"/>
    </source>
</evidence>
<feature type="transmembrane region" description="Helical" evidence="8">
    <location>
        <begin position="237"/>
        <end position="253"/>
    </location>
</feature>
<feature type="compositionally biased region" description="Polar residues" evidence="7">
    <location>
        <begin position="9"/>
        <end position="19"/>
    </location>
</feature>
<keyword evidence="6 8" id="KW-0472">Membrane</keyword>
<dbReference type="PANTHER" id="PTHR23501">
    <property type="entry name" value="MAJOR FACILITATOR SUPERFAMILY"/>
    <property type="match status" value="1"/>
</dbReference>
<reference evidence="10 11" key="1">
    <citation type="journal article" date="2018" name="PLoS Genet.">
        <title>Repeat elements organise 3D genome structure and mediate transcription in the filamentous fungus Epichloe festucae.</title>
        <authorList>
            <person name="Winter D.J."/>
            <person name="Ganley A.R.D."/>
            <person name="Young C.A."/>
            <person name="Liachko I."/>
            <person name="Schardl C.L."/>
            <person name="Dupont P.Y."/>
            <person name="Berry D."/>
            <person name="Ram A."/>
            <person name="Scott B."/>
            <person name="Cox M.P."/>
        </authorList>
    </citation>
    <scope>NUCLEOTIDE SEQUENCE [LARGE SCALE GENOMIC DNA]</scope>
    <source>
        <strain evidence="10 11">Fl1</strain>
    </source>
</reference>
<feature type="transmembrane region" description="Helical" evidence="8">
    <location>
        <begin position="208"/>
        <end position="231"/>
    </location>
</feature>
<dbReference type="InterPro" id="IPR011701">
    <property type="entry name" value="MFS"/>
</dbReference>
<dbReference type="Proteomes" id="UP000594364">
    <property type="component" value="Chromosome 6"/>
</dbReference>
<feature type="transmembrane region" description="Helical" evidence="8">
    <location>
        <begin position="544"/>
        <end position="564"/>
    </location>
</feature>
<dbReference type="GO" id="GO:0022857">
    <property type="term" value="F:transmembrane transporter activity"/>
    <property type="evidence" value="ECO:0007669"/>
    <property type="project" value="InterPro"/>
</dbReference>
<evidence type="ECO:0000313" key="11">
    <source>
        <dbReference type="Proteomes" id="UP000594364"/>
    </source>
</evidence>
<feature type="transmembrane region" description="Helical" evidence="8">
    <location>
        <begin position="469"/>
        <end position="493"/>
    </location>
</feature>